<dbReference type="CDD" id="cd04301">
    <property type="entry name" value="NAT_SF"/>
    <property type="match status" value="1"/>
</dbReference>
<dbReference type="InterPro" id="IPR016181">
    <property type="entry name" value="Acyl_CoA_acyltransferase"/>
</dbReference>
<dbReference type="OrthoDB" id="16679at2759"/>
<dbReference type="GO" id="GO:0016747">
    <property type="term" value="F:acyltransferase activity, transferring groups other than amino-acyl groups"/>
    <property type="evidence" value="ECO:0007669"/>
    <property type="project" value="InterPro"/>
</dbReference>
<dbReference type="AlphaFoldDB" id="A0A9W4JYU0"/>
<evidence type="ECO:0000259" key="3">
    <source>
        <dbReference type="PROSITE" id="PS51186"/>
    </source>
</evidence>
<gene>
    <name evidence="4" type="ORF">PSALAMII_LOCUS10823</name>
</gene>
<comment type="caution">
    <text evidence="4">The sequence shown here is derived from an EMBL/GenBank/DDBJ whole genome shotgun (WGS) entry which is preliminary data.</text>
</comment>
<dbReference type="EMBL" id="CAJVPD010000304">
    <property type="protein sequence ID" value="CAG8429636.1"/>
    <property type="molecule type" value="Genomic_DNA"/>
</dbReference>
<dbReference type="PANTHER" id="PTHR43877">
    <property type="entry name" value="AMINOALKYLPHOSPHONATE N-ACETYLTRANSFERASE-RELATED-RELATED"/>
    <property type="match status" value="1"/>
</dbReference>
<dbReference type="Pfam" id="PF00583">
    <property type="entry name" value="Acetyltransf_1"/>
    <property type="match status" value="1"/>
</dbReference>
<evidence type="ECO:0000313" key="5">
    <source>
        <dbReference type="Proteomes" id="UP001152592"/>
    </source>
</evidence>
<feature type="domain" description="N-acetyltransferase" evidence="3">
    <location>
        <begin position="57"/>
        <end position="207"/>
    </location>
</feature>
<evidence type="ECO:0000256" key="1">
    <source>
        <dbReference type="ARBA" id="ARBA00022679"/>
    </source>
</evidence>
<proteinExistence type="predicted"/>
<name>A0A9W4JYU0_9EURO</name>
<evidence type="ECO:0000313" key="4">
    <source>
        <dbReference type="EMBL" id="CAG8429636.1"/>
    </source>
</evidence>
<sequence length="207" mass="23099">MCENNLCLAKQCTLALLLFTSISLPHNLARWLFEGGLPPSKPTMATSPTSTSTPSETTLQTATVEDIPTIKAMVNAAYSIYVERMGKPPAPMSEDWAQTLQTHNVLVLRDNKQVAGSIAFHVDHESDSLKIDNVVVHPDMQGHGYGRFLIKHAEMEARQHGLPSVTLFTNAKMIENIGMYRRMGFVETGVRVEDGFERVYFCKKLME</sequence>
<protein>
    <recommendedName>
        <fullName evidence="3">N-acetyltransferase domain-containing protein</fullName>
    </recommendedName>
</protein>
<dbReference type="InterPro" id="IPR050832">
    <property type="entry name" value="Bact_Acetyltransf"/>
</dbReference>
<keyword evidence="1" id="KW-0808">Transferase</keyword>
<reference evidence="4" key="1">
    <citation type="submission" date="2021-07" db="EMBL/GenBank/DDBJ databases">
        <authorList>
            <person name="Branca A.L. A."/>
        </authorList>
    </citation>
    <scope>NUCLEOTIDE SEQUENCE</scope>
</reference>
<keyword evidence="2" id="KW-0012">Acyltransferase</keyword>
<organism evidence="4 5">
    <name type="scientific">Penicillium salamii</name>
    <dbReference type="NCBI Taxonomy" id="1612424"/>
    <lineage>
        <taxon>Eukaryota</taxon>
        <taxon>Fungi</taxon>
        <taxon>Dikarya</taxon>
        <taxon>Ascomycota</taxon>
        <taxon>Pezizomycotina</taxon>
        <taxon>Eurotiomycetes</taxon>
        <taxon>Eurotiomycetidae</taxon>
        <taxon>Eurotiales</taxon>
        <taxon>Aspergillaceae</taxon>
        <taxon>Penicillium</taxon>
    </lineage>
</organism>
<evidence type="ECO:0000256" key="2">
    <source>
        <dbReference type="ARBA" id="ARBA00023315"/>
    </source>
</evidence>
<dbReference type="InterPro" id="IPR000182">
    <property type="entry name" value="GNAT_dom"/>
</dbReference>
<dbReference type="PROSITE" id="PS51186">
    <property type="entry name" value="GNAT"/>
    <property type="match status" value="1"/>
</dbReference>
<dbReference type="SUPFAM" id="SSF55729">
    <property type="entry name" value="Acyl-CoA N-acyltransferases (Nat)"/>
    <property type="match status" value="1"/>
</dbReference>
<accession>A0A9W4JYU0</accession>
<dbReference type="Gene3D" id="3.40.630.30">
    <property type="match status" value="1"/>
</dbReference>
<dbReference type="Proteomes" id="UP001152592">
    <property type="component" value="Unassembled WGS sequence"/>
</dbReference>